<name>A0A6J6HTT7_9ZZZZ</name>
<reference evidence="2" key="1">
    <citation type="submission" date="2020-05" db="EMBL/GenBank/DDBJ databases">
        <authorList>
            <person name="Chiriac C."/>
            <person name="Salcher M."/>
            <person name="Ghai R."/>
            <person name="Kavagutti S V."/>
        </authorList>
    </citation>
    <scope>NUCLEOTIDE SEQUENCE</scope>
</reference>
<dbReference type="SUPFAM" id="SSF47240">
    <property type="entry name" value="Ferritin-like"/>
    <property type="match status" value="1"/>
</dbReference>
<accession>A0A6J6HTT7</accession>
<dbReference type="AlphaFoldDB" id="A0A6J6HTT7"/>
<protein>
    <submittedName>
        <fullName evidence="2">Unannotated protein</fullName>
    </submittedName>
</protein>
<feature type="domain" description="DUF4439" evidence="1">
    <location>
        <begin position="52"/>
        <end position="172"/>
    </location>
</feature>
<evidence type="ECO:0000313" key="2">
    <source>
        <dbReference type="EMBL" id="CAB4611938.1"/>
    </source>
</evidence>
<sequence length="182" mass="18786">MSVRSGFARTFASVIACFITALITLSACSTSSQTLEGSPPSSAPSSNAATQALTSVIRGLDAAIYGYGIVGSHLSGTEQRQAKKAQTVLNRQRVAFMLAVGAQVNPEAVAYQIPFPVTDSTSAKKLAAMLEVKLIPLFTTAAQVTTGPIKAATLLAKTQASARAATWADTPTVPNPTEGTLN</sequence>
<gene>
    <name evidence="2" type="ORF">UFOPK1908_00106</name>
</gene>
<dbReference type="InterPro" id="IPR012347">
    <property type="entry name" value="Ferritin-like"/>
</dbReference>
<dbReference type="InterPro" id="IPR029447">
    <property type="entry name" value="DUF4439"/>
</dbReference>
<dbReference type="Gene3D" id="1.20.1260.10">
    <property type="match status" value="1"/>
</dbReference>
<dbReference type="PROSITE" id="PS51257">
    <property type="entry name" value="PROKAR_LIPOPROTEIN"/>
    <property type="match status" value="1"/>
</dbReference>
<organism evidence="2">
    <name type="scientific">freshwater metagenome</name>
    <dbReference type="NCBI Taxonomy" id="449393"/>
    <lineage>
        <taxon>unclassified sequences</taxon>
        <taxon>metagenomes</taxon>
        <taxon>ecological metagenomes</taxon>
    </lineage>
</organism>
<dbReference type="EMBL" id="CAEZVB010000001">
    <property type="protein sequence ID" value="CAB4611938.1"/>
    <property type="molecule type" value="Genomic_DNA"/>
</dbReference>
<dbReference type="InterPro" id="IPR009078">
    <property type="entry name" value="Ferritin-like_SF"/>
</dbReference>
<evidence type="ECO:0000259" key="1">
    <source>
        <dbReference type="Pfam" id="PF14530"/>
    </source>
</evidence>
<proteinExistence type="predicted"/>
<dbReference type="Pfam" id="PF14530">
    <property type="entry name" value="DUF4439"/>
    <property type="match status" value="1"/>
</dbReference>